<dbReference type="Pfam" id="PF13472">
    <property type="entry name" value="Lipase_GDSL_2"/>
    <property type="match status" value="1"/>
</dbReference>
<sequence length="246" mass="27736">MASPPSIVLFGDSLTEQAFSHERHGFAASLAESYVRRADVLNRGLSGYNSDWLLSFLEKVLAAQVSEVLLWVIWIGANDACLPEFPFHVPLDRYRSNLGRMVSLIRSHAPSKNAKILFLTPPPVDIEMLKVHHRRKGRDRRVDVTESYAEACLEVARGLGEGVGVIDFHKAVKERVVGSWSLQQWMTDGLHLGPKGYKLLNGMVKEYIATEWKELKPANVPLMAPWVGDLEVVKEWEKAQVKHDEL</sequence>
<name>A0A5J5EVF4_9PEZI</name>
<organism evidence="2 3">
    <name type="scientific">Sphaerosporella brunnea</name>
    <dbReference type="NCBI Taxonomy" id="1250544"/>
    <lineage>
        <taxon>Eukaryota</taxon>
        <taxon>Fungi</taxon>
        <taxon>Dikarya</taxon>
        <taxon>Ascomycota</taxon>
        <taxon>Pezizomycotina</taxon>
        <taxon>Pezizomycetes</taxon>
        <taxon>Pezizales</taxon>
        <taxon>Pyronemataceae</taxon>
        <taxon>Sphaerosporella</taxon>
    </lineage>
</organism>
<comment type="caution">
    <text evidence="2">The sequence shown here is derived from an EMBL/GenBank/DDBJ whole genome shotgun (WGS) entry which is preliminary data.</text>
</comment>
<keyword evidence="2" id="KW-0378">Hydrolase</keyword>
<dbReference type="PANTHER" id="PTHR14209">
    <property type="entry name" value="ISOAMYL ACETATE-HYDROLYZING ESTERASE 1"/>
    <property type="match status" value="1"/>
</dbReference>
<evidence type="ECO:0000259" key="1">
    <source>
        <dbReference type="Pfam" id="PF13472"/>
    </source>
</evidence>
<dbReference type="OrthoDB" id="671439at2759"/>
<evidence type="ECO:0000313" key="3">
    <source>
        <dbReference type="Proteomes" id="UP000326924"/>
    </source>
</evidence>
<dbReference type="AlphaFoldDB" id="A0A5J5EVF4"/>
<keyword evidence="3" id="KW-1185">Reference proteome</keyword>
<proteinExistence type="predicted"/>
<dbReference type="CDD" id="cd01838">
    <property type="entry name" value="Isoamyl_acetate_hydrolase_like"/>
    <property type="match status" value="1"/>
</dbReference>
<evidence type="ECO:0000313" key="2">
    <source>
        <dbReference type="EMBL" id="KAA8904651.1"/>
    </source>
</evidence>
<dbReference type="InterPro" id="IPR036514">
    <property type="entry name" value="SGNH_hydro_sf"/>
</dbReference>
<protein>
    <submittedName>
        <fullName evidence="2">SGNH hydrolase-type esterase domain-containing protein</fullName>
    </submittedName>
</protein>
<dbReference type="PANTHER" id="PTHR14209:SF19">
    <property type="entry name" value="ISOAMYL ACETATE-HYDROLYZING ESTERASE 1 HOMOLOG"/>
    <property type="match status" value="1"/>
</dbReference>
<dbReference type="InterPro" id="IPR045136">
    <property type="entry name" value="Iah1-like"/>
</dbReference>
<dbReference type="InterPro" id="IPR013830">
    <property type="entry name" value="SGNH_hydro"/>
</dbReference>
<feature type="domain" description="SGNH hydrolase-type esterase" evidence="1">
    <location>
        <begin position="9"/>
        <end position="199"/>
    </location>
</feature>
<accession>A0A5J5EVF4</accession>
<dbReference type="InParanoid" id="A0A5J5EVF4"/>
<dbReference type="SUPFAM" id="SSF52266">
    <property type="entry name" value="SGNH hydrolase"/>
    <property type="match status" value="1"/>
</dbReference>
<reference evidence="2 3" key="1">
    <citation type="submission" date="2019-09" db="EMBL/GenBank/DDBJ databases">
        <title>Draft genome of the ectomycorrhizal ascomycete Sphaerosporella brunnea.</title>
        <authorList>
            <consortium name="DOE Joint Genome Institute"/>
            <person name="Benucci G.M."/>
            <person name="Marozzi G."/>
            <person name="Antonielli L."/>
            <person name="Sanchez S."/>
            <person name="Marco P."/>
            <person name="Wang X."/>
            <person name="Falini L.B."/>
            <person name="Barry K."/>
            <person name="Haridas S."/>
            <person name="Lipzen A."/>
            <person name="Labutti K."/>
            <person name="Grigoriev I.V."/>
            <person name="Murat C."/>
            <person name="Martin F."/>
            <person name="Albertini E."/>
            <person name="Donnini D."/>
            <person name="Bonito G."/>
        </authorList>
    </citation>
    <scope>NUCLEOTIDE SEQUENCE [LARGE SCALE GENOMIC DNA]</scope>
    <source>
        <strain evidence="2 3">Sb_GMNB300</strain>
    </source>
</reference>
<dbReference type="Gene3D" id="3.40.50.1110">
    <property type="entry name" value="SGNH hydrolase"/>
    <property type="match status" value="1"/>
</dbReference>
<dbReference type="EMBL" id="VXIS01000105">
    <property type="protein sequence ID" value="KAA8904651.1"/>
    <property type="molecule type" value="Genomic_DNA"/>
</dbReference>
<dbReference type="Proteomes" id="UP000326924">
    <property type="component" value="Unassembled WGS sequence"/>
</dbReference>
<dbReference type="GO" id="GO:0016787">
    <property type="term" value="F:hydrolase activity"/>
    <property type="evidence" value="ECO:0007669"/>
    <property type="project" value="UniProtKB-KW"/>
</dbReference>
<gene>
    <name evidence="2" type="ORF">FN846DRAFT_21968</name>
</gene>